<evidence type="ECO:0000313" key="1">
    <source>
        <dbReference type="Proteomes" id="UP000189701"/>
    </source>
</evidence>
<dbReference type="STRING" id="4096.A0A1U7YBG3"/>
<dbReference type="PANTHER" id="PTHR37904">
    <property type="entry name" value="OS10G0566900 PROTEIN"/>
    <property type="match status" value="1"/>
</dbReference>
<dbReference type="PANTHER" id="PTHR37904:SF2">
    <property type="entry name" value="OS10G0566900 PROTEIN"/>
    <property type="match status" value="1"/>
</dbReference>
<sequence>MESIVKKYQQRFRKVKEEMDTWNDLQSRLLSQFTNASSIIQRLQVLQDSKNYGALRCVEGIEEAILLKQMDSLQTILLSMNQTLEKFRSVVLSLEKMVRDGRQLVKGGSTQVTVKQLQQHVGIKPSIADCLDGLKLLCEMHQSEYRLKLSVISAISAVALKPSATDDLGALQQLLVDQPNIPKEEADGLSETTSLLPRGRGKVCVHTTLPRPH</sequence>
<dbReference type="AlphaFoldDB" id="A0A1U7YBG3"/>
<dbReference type="RefSeq" id="XP_009796594.1">
    <property type="nucleotide sequence ID" value="XM_009798292.1"/>
</dbReference>
<dbReference type="Pfam" id="PF15011">
    <property type="entry name" value="CA109-like"/>
    <property type="match status" value="1"/>
</dbReference>
<protein>
    <submittedName>
        <fullName evidence="2">Uncharacterized protein At5g43822-like isoform X1</fullName>
    </submittedName>
</protein>
<dbReference type="InterPro" id="IPR038985">
    <property type="entry name" value="OPRN-like"/>
</dbReference>
<keyword evidence="1" id="KW-1185">Reference proteome</keyword>
<dbReference type="Proteomes" id="UP000189701">
    <property type="component" value="Unplaced"/>
</dbReference>
<accession>A0A1U7YBG3</accession>
<dbReference type="InterPro" id="IPR029159">
    <property type="entry name" value="CA109-like"/>
</dbReference>
<reference evidence="2" key="2">
    <citation type="submission" date="2025-08" db="UniProtKB">
        <authorList>
            <consortium name="RefSeq"/>
        </authorList>
    </citation>
    <scope>IDENTIFICATION</scope>
    <source>
        <tissue evidence="2">Leaf</tissue>
    </source>
</reference>
<evidence type="ECO:0000313" key="2">
    <source>
        <dbReference type="RefSeq" id="XP_009796594.1"/>
    </source>
</evidence>
<name>A0A1U7YBG3_NICSY</name>
<organism evidence="1 2">
    <name type="scientific">Nicotiana sylvestris</name>
    <name type="common">Wood tobacco</name>
    <name type="synonym">South American tobacco</name>
    <dbReference type="NCBI Taxonomy" id="4096"/>
    <lineage>
        <taxon>Eukaryota</taxon>
        <taxon>Viridiplantae</taxon>
        <taxon>Streptophyta</taxon>
        <taxon>Embryophyta</taxon>
        <taxon>Tracheophyta</taxon>
        <taxon>Spermatophyta</taxon>
        <taxon>Magnoliopsida</taxon>
        <taxon>eudicotyledons</taxon>
        <taxon>Gunneridae</taxon>
        <taxon>Pentapetalae</taxon>
        <taxon>asterids</taxon>
        <taxon>lamiids</taxon>
        <taxon>Solanales</taxon>
        <taxon>Solanaceae</taxon>
        <taxon>Nicotianoideae</taxon>
        <taxon>Nicotianeae</taxon>
        <taxon>Nicotiana</taxon>
    </lineage>
</organism>
<reference evidence="1" key="1">
    <citation type="journal article" date="2013" name="Genome Biol.">
        <title>Reference genomes and transcriptomes of Nicotiana sylvestris and Nicotiana tomentosiformis.</title>
        <authorList>
            <person name="Sierro N."/>
            <person name="Battey J.N."/>
            <person name="Ouadi S."/>
            <person name="Bovet L."/>
            <person name="Goepfert S."/>
            <person name="Bakaher N."/>
            <person name="Peitsch M.C."/>
            <person name="Ivanov N.V."/>
        </authorList>
    </citation>
    <scope>NUCLEOTIDE SEQUENCE [LARGE SCALE GENOMIC DNA]</scope>
</reference>
<proteinExistence type="predicted"/>
<gene>
    <name evidence="2" type="primary">LOC104243145</name>
</gene>
<dbReference type="eggNOG" id="KOG4197">
    <property type="taxonomic scope" value="Eukaryota"/>
</dbReference>